<accession>A0A8S4CUD9</accession>
<proteinExistence type="predicted"/>
<gene>
    <name evidence="2" type="ORF">PLXY2_LOCUS288</name>
</gene>
<dbReference type="AlphaFoldDB" id="A0A8S4CUD9"/>
<dbReference type="InterPro" id="IPR002195">
    <property type="entry name" value="Dihydroorotase_CS"/>
</dbReference>
<evidence type="ECO:0000313" key="2">
    <source>
        <dbReference type="EMBL" id="CAG9087855.1"/>
    </source>
</evidence>
<dbReference type="GO" id="GO:0016812">
    <property type="term" value="F:hydrolase activity, acting on carbon-nitrogen (but not peptide) bonds, in cyclic amides"/>
    <property type="evidence" value="ECO:0007669"/>
    <property type="project" value="InterPro"/>
</dbReference>
<feature type="region of interest" description="Disordered" evidence="1">
    <location>
        <begin position="1"/>
        <end position="88"/>
    </location>
</feature>
<evidence type="ECO:0000313" key="3">
    <source>
        <dbReference type="Proteomes" id="UP000653454"/>
    </source>
</evidence>
<dbReference type="EMBL" id="CAJHNJ030000001">
    <property type="protein sequence ID" value="CAG9087855.1"/>
    <property type="molecule type" value="Genomic_DNA"/>
</dbReference>
<protein>
    <submittedName>
        <fullName evidence="2">(diamondback moth) hypothetical protein</fullName>
    </submittedName>
</protein>
<reference evidence="2" key="1">
    <citation type="submission" date="2020-11" db="EMBL/GenBank/DDBJ databases">
        <authorList>
            <person name="Whiteford S."/>
        </authorList>
    </citation>
    <scope>NUCLEOTIDE SEQUENCE</scope>
</reference>
<feature type="compositionally biased region" description="Low complexity" evidence="1">
    <location>
        <begin position="29"/>
        <end position="42"/>
    </location>
</feature>
<feature type="compositionally biased region" description="Basic residues" evidence="1">
    <location>
        <begin position="48"/>
        <end position="61"/>
    </location>
</feature>
<feature type="compositionally biased region" description="Low complexity" evidence="1">
    <location>
        <begin position="62"/>
        <end position="74"/>
    </location>
</feature>
<feature type="compositionally biased region" description="Gly residues" evidence="1">
    <location>
        <begin position="12"/>
        <end position="24"/>
    </location>
</feature>
<dbReference type="Proteomes" id="UP000653454">
    <property type="component" value="Unassembled WGS sequence"/>
</dbReference>
<keyword evidence="3" id="KW-1185">Reference proteome</keyword>
<name>A0A8S4CUD9_PLUXY</name>
<evidence type="ECO:0000256" key="1">
    <source>
        <dbReference type="SAM" id="MobiDB-lite"/>
    </source>
</evidence>
<sequence length="161" mass="17026">MVDDCASERCGGSVGARGRGAGRGRGSELGAPARAAARALRPGWRHWPATRHARHTSRAAGRRAAGPRAPAPLAAAPPGPRSAAGAPMEPPWELELEVRRHIETCACPCDHMGYGNYLDYQVPAGHACLCRALGDPHAHVRPPAPRAPRARPRTACDRACM</sequence>
<comment type="caution">
    <text evidence="2">The sequence shown here is derived from an EMBL/GenBank/DDBJ whole genome shotgun (WGS) entry which is preliminary data.</text>
</comment>
<organism evidence="2 3">
    <name type="scientific">Plutella xylostella</name>
    <name type="common">Diamondback moth</name>
    <name type="synonym">Plutella maculipennis</name>
    <dbReference type="NCBI Taxonomy" id="51655"/>
    <lineage>
        <taxon>Eukaryota</taxon>
        <taxon>Metazoa</taxon>
        <taxon>Ecdysozoa</taxon>
        <taxon>Arthropoda</taxon>
        <taxon>Hexapoda</taxon>
        <taxon>Insecta</taxon>
        <taxon>Pterygota</taxon>
        <taxon>Neoptera</taxon>
        <taxon>Endopterygota</taxon>
        <taxon>Lepidoptera</taxon>
        <taxon>Glossata</taxon>
        <taxon>Ditrysia</taxon>
        <taxon>Yponomeutoidea</taxon>
        <taxon>Plutellidae</taxon>
        <taxon>Plutella</taxon>
    </lineage>
</organism>
<dbReference type="PROSITE" id="PS00482">
    <property type="entry name" value="DIHYDROOROTASE_1"/>
    <property type="match status" value="1"/>
</dbReference>